<evidence type="ECO:0000256" key="1">
    <source>
        <dbReference type="ARBA" id="ARBA00022737"/>
    </source>
</evidence>
<name>A0ABN8LGT2_9CNID</name>
<evidence type="ECO:0000256" key="2">
    <source>
        <dbReference type="ARBA" id="ARBA00023157"/>
    </source>
</evidence>
<evidence type="ECO:0000256" key="4">
    <source>
        <dbReference type="PROSITE-ProRule" id="PRU00122"/>
    </source>
</evidence>
<dbReference type="Gene3D" id="2.60.120.290">
    <property type="entry name" value="Spermadhesin, CUB domain"/>
    <property type="match status" value="2"/>
</dbReference>
<dbReference type="CDD" id="cd00110">
    <property type="entry name" value="LamG"/>
    <property type="match status" value="1"/>
</dbReference>
<gene>
    <name evidence="7" type="ORF">PEVE_00007503</name>
</gene>
<dbReference type="SMART" id="SM00042">
    <property type="entry name" value="CUB"/>
    <property type="match status" value="1"/>
</dbReference>
<proteinExistence type="predicted"/>
<dbReference type="SUPFAM" id="SSF49854">
    <property type="entry name" value="Spermadhesin, CUB domain"/>
    <property type="match status" value="2"/>
</dbReference>
<accession>A0ABN8LGT2</accession>
<dbReference type="EMBL" id="CALNXI010000015">
    <property type="protein sequence ID" value="CAH3014837.1"/>
    <property type="molecule type" value="Genomic_DNA"/>
</dbReference>
<keyword evidence="8" id="KW-1185">Reference proteome</keyword>
<comment type="caution">
    <text evidence="4">Lacks conserved residue(s) required for the propagation of feature annotation.</text>
</comment>
<evidence type="ECO:0000259" key="5">
    <source>
        <dbReference type="PROSITE" id="PS01180"/>
    </source>
</evidence>
<dbReference type="SUPFAM" id="SSF49899">
    <property type="entry name" value="Concanavalin A-like lectins/glucanases"/>
    <property type="match status" value="1"/>
</dbReference>
<evidence type="ECO:0000259" key="6">
    <source>
        <dbReference type="PROSITE" id="PS50025"/>
    </source>
</evidence>
<organism evidence="7 8">
    <name type="scientific">Porites evermanni</name>
    <dbReference type="NCBI Taxonomy" id="104178"/>
    <lineage>
        <taxon>Eukaryota</taxon>
        <taxon>Metazoa</taxon>
        <taxon>Cnidaria</taxon>
        <taxon>Anthozoa</taxon>
        <taxon>Hexacorallia</taxon>
        <taxon>Scleractinia</taxon>
        <taxon>Fungiina</taxon>
        <taxon>Poritidae</taxon>
        <taxon>Porites</taxon>
    </lineage>
</organism>
<dbReference type="InterPro" id="IPR035914">
    <property type="entry name" value="Sperma_CUB_dom_sf"/>
</dbReference>
<keyword evidence="1" id="KW-0677">Repeat</keyword>
<evidence type="ECO:0000256" key="3">
    <source>
        <dbReference type="PROSITE-ProRule" id="PRU00059"/>
    </source>
</evidence>
<dbReference type="Pfam" id="PF00431">
    <property type="entry name" value="CUB"/>
    <property type="match status" value="2"/>
</dbReference>
<evidence type="ECO:0000313" key="8">
    <source>
        <dbReference type="Proteomes" id="UP001159427"/>
    </source>
</evidence>
<reference evidence="7 8" key="1">
    <citation type="submission" date="2022-05" db="EMBL/GenBank/DDBJ databases">
        <authorList>
            <consortium name="Genoscope - CEA"/>
            <person name="William W."/>
        </authorList>
    </citation>
    <scope>NUCLEOTIDE SEQUENCE [LARGE SCALE GENOMIC DNA]</scope>
</reference>
<dbReference type="InterPro" id="IPR000859">
    <property type="entry name" value="CUB_dom"/>
</dbReference>
<dbReference type="InterPro" id="IPR001791">
    <property type="entry name" value="Laminin_G"/>
</dbReference>
<dbReference type="Pfam" id="PF02210">
    <property type="entry name" value="Laminin_G_2"/>
    <property type="match status" value="1"/>
</dbReference>
<feature type="disulfide bond" evidence="3">
    <location>
        <begin position="10"/>
        <end position="37"/>
    </location>
</feature>
<dbReference type="PROSITE" id="PS50025">
    <property type="entry name" value="LAM_G_DOMAIN"/>
    <property type="match status" value="1"/>
</dbReference>
<comment type="caution">
    <text evidence="7">The sequence shown here is derived from an EMBL/GenBank/DDBJ whole genome shotgun (WGS) entry which is preliminary data.</text>
</comment>
<dbReference type="PANTHER" id="PTHR24251">
    <property type="entry name" value="OVOCHYMASE-RELATED"/>
    <property type="match status" value="1"/>
</dbReference>
<evidence type="ECO:0000313" key="7">
    <source>
        <dbReference type="EMBL" id="CAH3014837.1"/>
    </source>
</evidence>
<dbReference type="SMART" id="SM00282">
    <property type="entry name" value="LamG"/>
    <property type="match status" value="1"/>
</dbReference>
<keyword evidence="2 3" id="KW-1015">Disulfide bond</keyword>
<dbReference type="Gene3D" id="2.60.120.200">
    <property type="match status" value="1"/>
</dbReference>
<feature type="non-terminal residue" evidence="7">
    <location>
        <position position="1"/>
    </location>
</feature>
<feature type="domain" description="Laminin G" evidence="6">
    <location>
        <begin position="241"/>
        <end position="419"/>
    </location>
</feature>
<protein>
    <submittedName>
        <fullName evidence="7">Uncharacterized protein</fullName>
    </submittedName>
</protein>
<dbReference type="PROSITE" id="PS01180">
    <property type="entry name" value="CUB"/>
    <property type="match status" value="1"/>
</dbReference>
<sequence length="426" mass="47913">LFSFSGVSICPSRELSATEGEVTSPNYPEDYPVNADCTLAIDGGNNVKLKIKFVSFELEEDEDDPNVCKFDSLMIIDGPRTLKYCGRAPPPEYTSSRNKISIRFLSDGSFEMSGFKISFSTIRVEIPDHLSRKHSVKLFKPHLKVLYVDVHTTLAYAARVSAQTVVWFEKFSLQNSPSCVNDSLVLSDELDRTPQCGGGDGQIPPQRELKGKKVKFTFKSDDSNSAAGFHMMYNITRLQQARCVCTEGLSHITINNYKSRNNRKQDDIRFEFKSSQSSGMIMHAKGSHRDYIYVAYKDSRVFMFHINLGTGEAKLETTNVTLNDNRWHKVHLTRVDRTVIVTIDDGAASLTGRTPGGFNRLDIPSSRAYFLGAPTNRNLLPNFIGCIRDFTVDGYEPITNAWARKPDYNIVRRGSMRLCSSSDETQ</sequence>
<dbReference type="InterPro" id="IPR013320">
    <property type="entry name" value="ConA-like_dom_sf"/>
</dbReference>
<dbReference type="CDD" id="cd00041">
    <property type="entry name" value="CUB"/>
    <property type="match status" value="1"/>
</dbReference>
<dbReference type="Proteomes" id="UP001159427">
    <property type="component" value="Unassembled WGS sequence"/>
</dbReference>
<feature type="domain" description="CUB" evidence="5">
    <location>
        <begin position="10"/>
        <end position="122"/>
    </location>
</feature>
<feature type="disulfide bond" evidence="3">
    <location>
        <begin position="68"/>
        <end position="85"/>
    </location>
</feature>